<feature type="domain" description="F-box" evidence="2">
    <location>
        <begin position="232"/>
        <end position="278"/>
    </location>
</feature>
<evidence type="ECO:0000259" key="3">
    <source>
        <dbReference type="PROSITE" id="PS50202"/>
    </source>
</evidence>
<dbReference type="OrthoDB" id="3219396at2759"/>
<protein>
    <recommendedName>
        <fullName evidence="6">F-box domain-containing protein</fullName>
    </recommendedName>
</protein>
<dbReference type="Pfam" id="PF00635">
    <property type="entry name" value="Motile_Sperm"/>
    <property type="match status" value="1"/>
</dbReference>
<dbReference type="InterPro" id="IPR013783">
    <property type="entry name" value="Ig-like_fold"/>
</dbReference>
<reference evidence="4 5" key="1">
    <citation type="submission" date="2019-05" db="EMBL/GenBank/DDBJ databases">
        <title>Mikania micrantha, genome provides insights into the molecular mechanism of rapid growth.</title>
        <authorList>
            <person name="Liu B."/>
        </authorList>
    </citation>
    <scope>NUCLEOTIDE SEQUENCE [LARGE SCALE GENOMIC DNA]</scope>
    <source>
        <strain evidence="4">NLD-2019</strain>
        <tissue evidence="4">Leaf</tissue>
    </source>
</reference>
<dbReference type="InterPro" id="IPR000535">
    <property type="entry name" value="MSP_dom"/>
</dbReference>
<proteinExistence type="predicted"/>
<dbReference type="Pfam" id="PF12937">
    <property type="entry name" value="F-box-like"/>
    <property type="match status" value="1"/>
</dbReference>
<evidence type="ECO:0000313" key="5">
    <source>
        <dbReference type="Proteomes" id="UP000326396"/>
    </source>
</evidence>
<keyword evidence="5" id="KW-1185">Reference proteome</keyword>
<evidence type="ECO:0000259" key="2">
    <source>
        <dbReference type="PROSITE" id="PS50181"/>
    </source>
</evidence>
<sequence length="441" mass="50133">MEKLVEVSDEVVPIDFVLGTKCRATVRLRSLSATASIAFKVQTSSPHKFLVNPPTGLIPPLTQTTIQIILKPQPQIPSSFPRSTDDRFLIHTARVGSGHPGTITSWTYDVKLKVVFVSPFLLRHAVNTGDCDAVRSMIKVQRMLLADLSTREAESLYRVANRLDNSGDMVSLLLRARLKVDSIFIHLVKPDFSSVNMSKQTEVEDESGSPETKKPSPAKSFGRRNKKDGDLQDPLTVCGSDMMLMILSHLDAHSLASTLLVSQQWRTLASSDTIWSKQCEELWAQKAHLPRFLRTKGLSKLSAYSLSVEDGKRTRVMKEDLWDHSWEFHFREMAPDYWRNLDPYWTGEDPPMHRYFHPDGSQTADSNDQVWGGHESCYSIVTSFLANGKMREHYVRINRWPQMRISRRQDWGWEMSNHLYCYSSVPDAHMQGGTGPFLPIL</sequence>
<dbReference type="PANTHER" id="PTHR48218:SF3">
    <property type="entry name" value="OS07G0170800 PROTEIN"/>
    <property type="match status" value="1"/>
</dbReference>
<dbReference type="InterPro" id="IPR001810">
    <property type="entry name" value="F-box_dom"/>
</dbReference>
<dbReference type="AlphaFoldDB" id="A0A5N6P4E6"/>
<dbReference type="Gene3D" id="1.20.1280.50">
    <property type="match status" value="1"/>
</dbReference>
<dbReference type="Gene3D" id="2.60.40.10">
    <property type="entry name" value="Immunoglobulins"/>
    <property type="match status" value="1"/>
</dbReference>
<dbReference type="PROSITE" id="PS50181">
    <property type="entry name" value="FBOX"/>
    <property type="match status" value="1"/>
</dbReference>
<evidence type="ECO:0008006" key="6">
    <source>
        <dbReference type="Google" id="ProtNLM"/>
    </source>
</evidence>
<name>A0A5N6P4E6_9ASTR</name>
<gene>
    <name evidence="4" type="ORF">E3N88_15017</name>
</gene>
<dbReference type="EMBL" id="SZYD01000007">
    <property type="protein sequence ID" value="KAD5803657.1"/>
    <property type="molecule type" value="Genomic_DNA"/>
</dbReference>
<dbReference type="PANTHER" id="PTHR48218">
    <property type="entry name" value="F-BOX DOMAIN CONTAINING PROTEIN"/>
    <property type="match status" value="1"/>
</dbReference>
<dbReference type="InterPro" id="IPR008962">
    <property type="entry name" value="PapD-like_sf"/>
</dbReference>
<evidence type="ECO:0000313" key="4">
    <source>
        <dbReference type="EMBL" id="KAD5803657.1"/>
    </source>
</evidence>
<accession>A0A5N6P4E6</accession>
<evidence type="ECO:0000256" key="1">
    <source>
        <dbReference type="SAM" id="MobiDB-lite"/>
    </source>
</evidence>
<feature type="domain" description="MSP" evidence="3">
    <location>
        <begin position="1"/>
        <end position="117"/>
    </location>
</feature>
<feature type="region of interest" description="Disordered" evidence="1">
    <location>
        <begin position="199"/>
        <end position="228"/>
    </location>
</feature>
<dbReference type="Proteomes" id="UP000326396">
    <property type="component" value="Linkage Group LG15"/>
</dbReference>
<dbReference type="SUPFAM" id="SSF81383">
    <property type="entry name" value="F-box domain"/>
    <property type="match status" value="1"/>
</dbReference>
<dbReference type="SUPFAM" id="SSF49354">
    <property type="entry name" value="PapD-like"/>
    <property type="match status" value="1"/>
</dbReference>
<dbReference type="PROSITE" id="PS50202">
    <property type="entry name" value="MSP"/>
    <property type="match status" value="1"/>
</dbReference>
<comment type="caution">
    <text evidence="4">The sequence shown here is derived from an EMBL/GenBank/DDBJ whole genome shotgun (WGS) entry which is preliminary data.</text>
</comment>
<organism evidence="4 5">
    <name type="scientific">Mikania micrantha</name>
    <name type="common">bitter vine</name>
    <dbReference type="NCBI Taxonomy" id="192012"/>
    <lineage>
        <taxon>Eukaryota</taxon>
        <taxon>Viridiplantae</taxon>
        <taxon>Streptophyta</taxon>
        <taxon>Embryophyta</taxon>
        <taxon>Tracheophyta</taxon>
        <taxon>Spermatophyta</taxon>
        <taxon>Magnoliopsida</taxon>
        <taxon>eudicotyledons</taxon>
        <taxon>Gunneridae</taxon>
        <taxon>Pentapetalae</taxon>
        <taxon>asterids</taxon>
        <taxon>campanulids</taxon>
        <taxon>Asterales</taxon>
        <taxon>Asteraceae</taxon>
        <taxon>Asteroideae</taxon>
        <taxon>Heliantheae alliance</taxon>
        <taxon>Eupatorieae</taxon>
        <taxon>Mikania</taxon>
    </lineage>
</organism>
<dbReference type="InterPro" id="IPR036047">
    <property type="entry name" value="F-box-like_dom_sf"/>
</dbReference>